<dbReference type="EMBL" id="LAZR01015429">
    <property type="protein sequence ID" value="KKM13209.1"/>
    <property type="molecule type" value="Genomic_DNA"/>
</dbReference>
<dbReference type="SUPFAM" id="SSF52540">
    <property type="entry name" value="P-loop containing nucleoside triphosphate hydrolases"/>
    <property type="match status" value="1"/>
</dbReference>
<reference evidence="2" key="1">
    <citation type="journal article" date="2015" name="Nature">
        <title>Complex archaea that bridge the gap between prokaryotes and eukaryotes.</title>
        <authorList>
            <person name="Spang A."/>
            <person name="Saw J.H."/>
            <person name="Jorgensen S.L."/>
            <person name="Zaremba-Niedzwiedzka K."/>
            <person name="Martijn J."/>
            <person name="Lind A.E."/>
            <person name="van Eijk R."/>
            <person name="Schleper C."/>
            <person name="Guy L."/>
            <person name="Ettema T.J."/>
        </authorList>
    </citation>
    <scope>NUCLEOTIDE SEQUENCE</scope>
</reference>
<protein>
    <recommendedName>
        <fullName evidence="1">NadR/Ttd14 AAA domain-containing protein</fullName>
    </recommendedName>
</protein>
<dbReference type="Gene3D" id="3.40.50.300">
    <property type="entry name" value="P-loop containing nucleotide triphosphate hydrolases"/>
    <property type="match status" value="1"/>
</dbReference>
<dbReference type="Pfam" id="PF13521">
    <property type="entry name" value="AAA_28"/>
    <property type="match status" value="1"/>
</dbReference>
<accession>A0A0F9I0S5</accession>
<dbReference type="InterPro" id="IPR027417">
    <property type="entry name" value="P-loop_NTPase"/>
</dbReference>
<sequence>MDALIVNLYGGPGTGKSSTAAGLFSELKWRGHTAEMALEFAKDKVWEKSTAVLGNQIYVFGKQHHRIWRLRDQVEVVVTDSPLLLSLIYGAENTSKQFHELVLHEHDQLRNLNVFLERLKAYDPKGRLQTEEKAREIDQQVQVMLDEADENYMVMPAHPGSIKPLADRVEEILEEGI</sequence>
<gene>
    <name evidence="2" type="ORF">LCGC14_1718520</name>
</gene>
<organism evidence="2">
    <name type="scientific">marine sediment metagenome</name>
    <dbReference type="NCBI Taxonomy" id="412755"/>
    <lineage>
        <taxon>unclassified sequences</taxon>
        <taxon>metagenomes</taxon>
        <taxon>ecological metagenomes</taxon>
    </lineage>
</organism>
<dbReference type="AlphaFoldDB" id="A0A0F9I0S5"/>
<proteinExistence type="predicted"/>
<evidence type="ECO:0000259" key="1">
    <source>
        <dbReference type="Pfam" id="PF13521"/>
    </source>
</evidence>
<name>A0A0F9I0S5_9ZZZZ</name>
<dbReference type="InterPro" id="IPR038727">
    <property type="entry name" value="NadR/Ttd14_AAA_dom"/>
</dbReference>
<evidence type="ECO:0000313" key="2">
    <source>
        <dbReference type="EMBL" id="KKM13209.1"/>
    </source>
</evidence>
<feature type="domain" description="NadR/Ttd14 AAA" evidence="1">
    <location>
        <begin position="6"/>
        <end position="156"/>
    </location>
</feature>
<comment type="caution">
    <text evidence="2">The sequence shown here is derived from an EMBL/GenBank/DDBJ whole genome shotgun (WGS) entry which is preliminary data.</text>
</comment>